<dbReference type="EMBL" id="JAKROA010000001">
    <property type="protein sequence ID" value="KAL5112599.1"/>
    <property type="molecule type" value="Genomic_DNA"/>
</dbReference>
<evidence type="ECO:0000313" key="5">
    <source>
        <dbReference type="Proteomes" id="UP001651158"/>
    </source>
</evidence>
<dbReference type="SUPFAM" id="SSF51445">
    <property type="entry name" value="(Trans)glycosidases"/>
    <property type="match status" value="1"/>
</dbReference>
<evidence type="ECO:0000313" key="4">
    <source>
        <dbReference type="EMBL" id="KAL5112599.1"/>
    </source>
</evidence>
<organism evidence="4 5">
    <name type="scientific">Taenia crassiceps</name>
    <dbReference type="NCBI Taxonomy" id="6207"/>
    <lineage>
        <taxon>Eukaryota</taxon>
        <taxon>Metazoa</taxon>
        <taxon>Spiralia</taxon>
        <taxon>Lophotrochozoa</taxon>
        <taxon>Platyhelminthes</taxon>
        <taxon>Cestoda</taxon>
        <taxon>Eucestoda</taxon>
        <taxon>Cyclophyllidea</taxon>
        <taxon>Taeniidae</taxon>
        <taxon>Taenia</taxon>
    </lineage>
</organism>
<dbReference type="PANTHER" id="PTHR46066:SF2">
    <property type="entry name" value="CHITINASE DOMAIN-CONTAINING PROTEIN 1"/>
    <property type="match status" value="1"/>
</dbReference>
<accession>A0ABR4QT35</accession>
<reference evidence="4 5" key="1">
    <citation type="journal article" date="2022" name="Front. Cell. Infect. Microbiol.">
        <title>The Genomes of Two Strains of Taenia crassiceps the Animal Model for the Study of Human Cysticercosis.</title>
        <authorList>
            <person name="Bobes R.J."/>
            <person name="Estrada K."/>
            <person name="Rios-Valencia D.G."/>
            <person name="Calderon-Gallegos A."/>
            <person name="de la Torre P."/>
            <person name="Carrero J.C."/>
            <person name="Sanchez-Flores A."/>
            <person name="Laclette J.P."/>
        </authorList>
    </citation>
    <scope>NUCLEOTIDE SEQUENCE [LARGE SCALE GENOMIC DNA]</scope>
    <source>
        <strain evidence="4">WFUcys</strain>
    </source>
</reference>
<comment type="similarity">
    <text evidence="1">Belongs to the glycosyl hydrolase 18 family.</text>
</comment>
<name>A0ABR4QT35_9CEST</name>
<dbReference type="Gene3D" id="3.10.50.10">
    <property type="match status" value="1"/>
</dbReference>
<dbReference type="Pfam" id="PF00704">
    <property type="entry name" value="Glyco_hydro_18"/>
    <property type="match status" value="1"/>
</dbReference>
<keyword evidence="5" id="KW-1185">Reference proteome</keyword>
<proteinExistence type="inferred from homology"/>
<gene>
    <name evidence="4" type="ORF">TcWFU_007832</name>
</gene>
<dbReference type="PANTHER" id="PTHR46066">
    <property type="entry name" value="CHITINASE DOMAIN-CONTAINING PROTEIN 1 FAMILY MEMBER"/>
    <property type="match status" value="1"/>
</dbReference>
<comment type="caution">
    <text evidence="4">The sequence shown here is derived from an EMBL/GenBank/DDBJ whole genome shotgun (WGS) entry which is preliminary data.</text>
</comment>
<evidence type="ECO:0000256" key="2">
    <source>
        <dbReference type="ARBA" id="ARBA00040976"/>
    </source>
</evidence>
<dbReference type="Proteomes" id="UP001651158">
    <property type="component" value="Unassembled WGS sequence"/>
</dbReference>
<feature type="domain" description="GH18" evidence="3">
    <location>
        <begin position="1"/>
        <end position="138"/>
    </location>
</feature>
<dbReference type="InterPro" id="IPR001223">
    <property type="entry name" value="Glyco_hydro18_cat"/>
</dbReference>
<evidence type="ECO:0000259" key="3">
    <source>
        <dbReference type="PROSITE" id="PS51910"/>
    </source>
</evidence>
<protein>
    <recommendedName>
        <fullName evidence="2">Chitinase domain-containing protein 1</fullName>
    </recommendedName>
</protein>
<dbReference type="InterPro" id="IPR017853">
    <property type="entry name" value="GH"/>
</dbReference>
<dbReference type="Gene3D" id="3.20.20.80">
    <property type="entry name" value="Glycosidases"/>
    <property type="match status" value="1"/>
</dbReference>
<sequence length="138" mass="15785">MTYDYSNPYAPGENAPLKWATQCVKNLVPDEKDAKKRAKILLGVNFYGYDYMPERREGKAVLSHDVVEVAKKYSPIFKWHEESAEHSLEYEADGRTKHSLFFPTAYSIARRVAVAEELGVGLSIWEIGQGFDSFFEQL</sequence>
<dbReference type="InterPro" id="IPR029070">
    <property type="entry name" value="Chitinase_insertion_sf"/>
</dbReference>
<dbReference type="PROSITE" id="PS51910">
    <property type="entry name" value="GH18_2"/>
    <property type="match status" value="1"/>
</dbReference>
<evidence type="ECO:0000256" key="1">
    <source>
        <dbReference type="ARBA" id="ARBA00009336"/>
    </source>
</evidence>